<evidence type="ECO:0000313" key="1">
    <source>
        <dbReference type="EMBL" id="PWB96899.1"/>
    </source>
</evidence>
<keyword evidence="2" id="KW-1185">Reference proteome</keyword>
<reference evidence="2" key="1">
    <citation type="submission" date="2018-04" db="EMBL/GenBank/DDBJ databases">
        <authorList>
            <person name="Liu S."/>
            <person name="Wang Z."/>
            <person name="Li J."/>
        </authorList>
    </citation>
    <scope>NUCLEOTIDE SEQUENCE [LARGE SCALE GENOMIC DNA]</scope>
    <source>
        <strain evidence="2">S1194</strain>
    </source>
</reference>
<organism evidence="1 2">
    <name type="scientific">Homoserinimonas hongtaonis</name>
    <dbReference type="NCBI Taxonomy" id="2079791"/>
    <lineage>
        <taxon>Bacteria</taxon>
        <taxon>Bacillati</taxon>
        <taxon>Actinomycetota</taxon>
        <taxon>Actinomycetes</taxon>
        <taxon>Micrococcales</taxon>
        <taxon>Microbacteriaceae</taxon>
        <taxon>Homoserinimonas</taxon>
    </lineage>
</organism>
<evidence type="ECO:0000313" key="2">
    <source>
        <dbReference type="Proteomes" id="UP000244978"/>
    </source>
</evidence>
<dbReference type="SUPFAM" id="SSF101898">
    <property type="entry name" value="NHL repeat"/>
    <property type="match status" value="1"/>
</dbReference>
<gene>
    <name evidence="1" type="ORF">DF220_02915</name>
</gene>
<comment type="caution">
    <text evidence="1">The sequence shown here is derived from an EMBL/GenBank/DDBJ whole genome shotgun (WGS) entry which is preliminary data.</text>
</comment>
<dbReference type="AlphaFoldDB" id="A0A2U1SZ61"/>
<name>A0A2U1SZ61_9MICO</name>
<dbReference type="Proteomes" id="UP000244978">
    <property type="component" value="Unassembled WGS sequence"/>
</dbReference>
<protein>
    <recommendedName>
        <fullName evidence="3">WD40 repeat domain-containing protein</fullName>
    </recommendedName>
</protein>
<evidence type="ECO:0008006" key="3">
    <source>
        <dbReference type="Google" id="ProtNLM"/>
    </source>
</evidence>
<dbReference type="EMBL" id="QEEX01000001">
    <property type="protein sequence ID" value="PWB96899.1"/>
    <property type="molecule type" value="Genomic_DNA"/>
</dbReference>
<proteinExistence type="predicted"/>
<accession>A0A2U1SZ61</accession>
<sequence length="380" mass="39176">MIAVLGVAVLVGAIVAVTWWMRGSSSDGASPAETPAVDTAYVLDRADPADGGDDAIVRVALDGPDGSEEPVFSAPHIIDFAVAASDLVVLTGVPDGAEVVSEHSLEIVSAAGGSPRPVELPGAGTIDLLSASESGLVGFTFTSAGDPLDREYAATLMWFDPQSDAAPQVVEGEGGAPIETAAWLWSGDATMLAVGSDEELVLLDPVDNAVLESFGEWEGLEAVASDGLTAIVRDHHDTVLLGLSDASSESRDGTPFGPTPLDERSVFGGSVQFLGDGPERIHKIGVVDPESGRVDSMIVLDDGATPRVLYAAAEGEGIDGFSVSPDGQLVAVEVVPNVAAMVSDAYYPYARATSIVTRFVDVATGEVVRETPGFGVEWAR</sequence>